<gene>
    <name evidence="1" type="ORF">VLY81_00450</name>
</gene>
<keyword evidence="2" id="KW-1185">Reference proteome</keyword>
<dbReference type="Pfam" id="PF06107">
    <property type="entry name" value="DUF951"/>
    <property type="match status" value="1"/>
</dbReference>
<reference evidence="2" key="1">
    <citation type="submission" date="2023-12" db="EMBL/GenBank/DDBJ databases">
        <title>Novel isolates from deep terrestrial aquifers shed light on the physiology and ecology of the class Limnochordia.</title>
        <authorList>
            <person name="Karnachuk O.V."/>
            <person name="Lukina A.P."/>
            <person name="Avakyan M.R."/>
            <person name="Kadnikov V."/>
            <person name="Begmatov S."/>
            <person name="Beletsky A.V."/>
            <person name="Mardanov A.V."/>
            <person name="Ravin N.V."/>
        </authorList>
    </citation>
    <scope>NUCLEOTIDE SEQUENCE [LARGE SCALE GENOMIC DNA]</scope>
    <source>
        <strain evidence="2">LN</strain>
    </source>
</reference>
<dbReference type="PANTHER" id="PTHR38455">
    <property type="entry name" value="HYPOTHETICAL CYTOSOLIC PROTEIN"/>
    <property type="match status" value="1"/>
</dbReference>
<evidence type="ECO:0000313" key="1">
    <source>
        <dbReference type="EMBL" id="WRP14675.1"/>
    </source>
</evidence>
<protein>
    <submittedName>
        <fullName evidence="1">DUF951 domain-containing protein</fullName>
    </submittedName>
</protein>
<sequence>MASLVPLKLYLGDVVQMRKSHPCGSDQWEVLRTGMDIRIRCVGCGHVVLMPRRRFERAFKRFVRRPVLEPPPQTPPPAP</sequence>
<dbReference type="EMBL" id="CP141614">
    <property type="protein sequence ID" value="WRP14675.1"/>
    <property type="molecule type" value="Genomic_DNA"/>
</dbReference>
<proteinExistence type="predicted"/>
<dbReference type="InterPro" id="IPR009296">
    <property type="entry name" value="DUF951"/>
</dbReference>
<dbReference type="Proteomes" id="UP001333102">
    <property type="component" value="Chromosome"/>
</dbReference>
<accession>A0ABZ1BQ60</accession>
<organism evidence="1 2">
    <name type="scientific">Geochorda subterranea</name>
    <dbReference type="NCBI Taxonomy" id="3109564"/>
    <lineage>
        <taxon>Bacteria</taxon>
        <taxon>Bacillati</taxon>
        <taxon>Bacillota</taxon>
        <taxon>Limnochordia</taxon>
        <taxon>Limnochordales</taxon>
        <taxon>Geochordaceae</taxon>
        <taxon>Geochorda</taxon>
    </lineage>
</organism>
<evidence type="ECO:0000313" key="2">
    <source>
        <dbReference type="Proteomes" id="UP001333102"/>
    </source>
</evidence>
<name>A0ABZ1BQ60_9FIRM</name>
<dbReference type="PANTHER" id="PTHR38455:SF1">
    <property type="entry name" value="DUF951 DOMAIN-CONTAINING PROTEIN"/>
    <property type="match status" value="1"/>
</dbReference>